<gene>
    <name evidence="4" type="ORF">RI129_004856</name>
</gene>
<dbReference type="PANTHER" id="PTHR44229:SF8">
    <property type="entry name" value="ALCOHOL DEHYDROGENASE-RELATED"/>
    <property type="match status" value="1"/>
</dbReference>
<evidence type="ECO:0000256" key="3">
    <source>
        <dbReference type="RuleBase" id="RU000363"/>
    </source>
</evidence>
<dbReference type="SUPFAM" id="SSF51735">
    <property type="entry name" value="NAD(P)-binding Rossmann-fold domains"/>
    <property type="match status" value="1"/>
</dbReference>
<dbReference type="InterPro" id="IPR002347">
    <property type="entry name" value="SDR_fam"/>
</dbReference>
<organism evidence="4 5">
    <name type="scientific">Pyrocoelia pectoralis</name>
    <dbReference type="NCBI Taxonomy" id="417401"/>
    <lineage>
        <taxon>Eukaryota</taxon>
        <taxon>Metazoa</taxon>
        <taxon>Ecdysozoa</taxon>
        <taxon>Arthropoda</taxon>
        <taxon>Hexapoda</taxon>
        <taxon>Insecta</taxon>
        <taxon>Pterygota</taxon>
        <taxon>Neoptera</taxon>
        <taxon>Endopterygota</taxon>
        <taxon>Coleoptera</taxon>
        <taxon>Polyphaga</taxon>
        <taxon>Elateriformia</taxon>
        <taxon>Elateroidea</taxon>
        <taxon>Lampyridae</taxon>
        <taxon>Lampyrinae</taxon>
        <taxon>Pyrocoelia</taxon>
    </lineage>
</organism>
<dbReference type="InterPro" id="IPR020904">
    <property type="entry name" value="Sc_DH/Rdtase_CS"/>
</dbReference>
<comment type="similarity">
    <text evidence="1 3">Belongs to the short-chain dehydrogenases/reductases (SDR) family.</text>
</comment>
<dbReference type="PANTHER" id="PTHR44229">
    <property type="entry name" value="15-HYDROXYPROSTAGLANDIN DEHYDROGENASE [NAD(+)]"/>
    <property type="match status" value="1"/>
</dbReference>
<dbReference type="Pfam" id="PF00106">
    <property type="entry name" value="adh_short"/>
    <property type="match status" value="1"/>
</dbReference>
<proteinExistence type="inferred from homology"/>
<dbReference type="GO" id="GO:0005737">
    <property type="term" value="C:cytoplasm"/>
    <property type="evidence" value="ECO:0007669"/>
    <property type="project" value="TreeGrafter"/>
</dbReference>
<dbReference type="AlphaFoldDB" id="A0AAN7VEQ9"/>
<comment type="caution">
    <text evidence="4">The sequence shown here is derived from an EMBL/GenBank/DDBJ whole genome shotgun (WGS) entry which is preliminary data.</text>
</comment>
<sequence>MFDVSGKIGLITGGTQGIGAAIAKEFLQAGLRGIAILARTERKGLQVVKDLNEEFGDGKAIFIQTDVADKKQFDDAFKRTIEVFKNIDIVVNNAVARLGENWEKCMAVNLIGTITGTLLAFENYIPKYRTGQEGVIINISSVSGLYGNSAAPDYAASKAGIIQLSRSIGNDILYNRAKVKVIAICPGYTDTPLLLVTEENFLGAPYFKAYQDRVKGLSPQAPTAVSKAVVDLIKKGRNGSVWIVTDNLPPYEVRLEINKVIM</sequence>
<dbReference type="InterPro" id="IPR036291">
    <property type="entry name" value="NAD(P)-bd_dom_sf"/>
</dbReference>
<dbReference type="PRINTS" id="PR00080">
    <property type="entry name" value="SDRFAMILY"/>
</dbReference>
<reference evidence="4 5" key="1">
    <citation type="journal article" date="2024" name="Insects">
        <title>An Improved Chromosome-Level Genome Assembly of the Firefly Pyrocoelia pectoralis.</title>
        <authorList>
            <person name="Fu X."/>
            <person name="Meyer-Rochow V.B."/>
            <person name="Ballantyne L."/>
            <person name="Zhu X."/>
        </authorList>
    </citation>
    <scope>NUCLEOTIDE SEQUENCE [LARGE SCALE GENOMIC DNA]</scope>
    <source>
        <strain evidence="4">XCY_ONT2</strain>
    </source>
</reference>
<evidence type="ECO:0000256" key="2">
    <source>
        <dbReference type="ARBA" id="ARBA00023002"/>
    </source>
</evidence>
<protein>
    <recommendedName>
        <fullName evidence="6">Alcohol dehydrogenase</fullName>
    </recommendedName>
</protein>
<evidence type="ECO:0000313" key="5">
    <source>
        <dbReference type="Proteomes" id="UP001329430"/>
    </source>
</evidence>
<dbReference type="GO" id="GO:0016616">
    <property type="term" value="F:oxidoreductase activity, acting on the CH-OH group of donors, NAD or NADP as acceptor"/>
    <property type="evidence" value="ECO:0007669"/>
    <property type="project" value="TreeGrafter"/>
</dbReference>
<keyword evidence="2" id="KW-0560">Oxidoreductase</keyword>
<dbReference type="Proteomes" id="UP001329430">
    <property type="component" value="Chromosome 3"/>
</dbReference>
<accession>A0AAN7VEQ9</accession>
<dbReference type="Gene3D" id="3.40.50.720">
    <property type="entry name" value="NAD(P)-binding Rossmann-like Domain"/>
    <property type="match status" value="1"/>
</dbReference>
<dbReference type="PRINTS" id="PR00081">
    <property type="entry name" value="GDHRDH"/>
</dbReference>
<keyword evidence="5" id="KW-1185">Reference proteome</keyword>
<evidence type="ECO:0008006" key="6">
    <source>
        <dbReference type="Google" id="ProtNLM"/>
    </source>
</evidence>
<dbReference type="EMBL" id="JAVRBK010000003">
    <property type="protein sequence ID" value="KAK5646392.1"/>
    <property type="molecule type" value="Genomic_DNA"/>
</dbReference>
<evidence type="ECO:0000313" key="4">
    <source>
        <dbReference type="EMBL" id="KAK5646392.1"/>
    </source>
</evidence>
<evidence type="ECO:0000256" key="1">
    <source>
        <dbReference type="ARBA" id="ARBA00006484"/>
    </source>
</evidence>
<name>A0AAN7VEQ9_9COLE</name>
<dbReference type="PROSITE" id="PS00061">
    <property type="entry name" value="ADH_SHORT"/>
    <property type="match status" value="1"/>
</dbReference>